<accession>A0A9L0SFI7</accession>
<dbReference type="PANTHER" id="PTHR21859">
    <property type="entry name" value="ACROSOME-SPECIFIC PROTEIN"/>
    <property type="match status" value="1"/>
</dbReference>
<dbReference type="GeneTree" id="ENSGT00950000183043"/>
<organism evidence="3 4">
    <name type="scientific">Equus caballus</name>
    <name type="common">Horse</name>
    <dbReference type="NCBI Taxonomy" id="9796"/>
    <lineage>
        <taxon>Eukaryota</taxon>
        <taxon>Metazoa</taxon>
        <taxon>Chordata</taxon>
        <taxon>Craniata</taxon>
        <taxon>Vertebrata</taxon>
        <taxon>Euteleostomi</taxon>
        <taxon>Mammalia</taxon>
        <taxon>Eutheria</taxon>
        <taxon>Laurasiatheria</taxon>
        <taxon>Perissodactyla</taxon>
        <taxon>Equidae</taxon>
        <taxon>Equus</taxon>
    </lineage>
</organism>
<dbReference type="Ensembl" id="ENSECAT00000131211.1">
    <property type="protein sequence ID" value="ENSECAP00000073671.1"/>
    <property type="gene ID" value="ENSECAG00000053189.1"/>
</dbReference>
<evidence type="ECO:0000256" key="1">
    <source>
        <dbReference type="ARBA" id="ARBA00035009"/>
    </source>
</evidence>
<evidence type="ECO:0000256" key="2">
    <source>
        <dbReference type="SAM" id="MobiDB-lite"/>
    </source>
</evidence>
<reference evidence="3" key="2">
    <citation type="submission" date="2025-05" db="UniProtKB">
        <authorList>
            <consortium name="Ensembl"/>
        </authorList>
    </citation>
    <scope>IDENTIFICATION</scope>
    <source>
        <strain evidence="3">Thoroughbred</strain>
    </source>
</reference>
<evidence type="ECO:0000313" key="3">
    <source>
        <dbReference type="Ensembl" id="ENSECAP00000073671.1"/>
    </source>
</evidence>
<feature type="region of interest" description="Disordered" evidence="2">
    <location>
        <begin position="23"/>
        <end position="88"/>
    </location>
</feature>
<protein>
    <submittedName>
        <fullName evidence="3">Uncharacterized protein</fullName>
    </submittedName>
</protein>
<feature type="compositionally biased region" description="Basic and acidic residues" evidence="2">
    <location>
        <begin position="26"/>
        <end position="36"/>
    </location>
</feature>
<feature type="region of interest" description="Disordered" evidence="2">
    <location>
        <begin position="147"/>
        <end position="176"/>
    </location>
</feature>
<dbReference type="AlphaFoldDB" id="A0A9L0SFI7"/>
<comment type="similarity">
    <text evidence="1">Belongs to the SPATA31 family.</text>
</comment>
<dbReference type="Proteomes" id="UP000002281">
    <property type="component" value="Chromosome 17"/>
</dbReference>
<reference evidence="3 4" key="1">
    <citation type="journal article" date="2009" name="Science">
        <title>Genome sequence, comparative analysis, and population genetics of the domestic horse.</title>
        <authorList>
            <consortium name="Broad Institute Genome Sequencing Platform"/>
            <consortium name="Broad Institute Whole Genome Assembly Team"/>
            <person name="Wade C.M."/>
            <person name="Giulotto E."/>
            <person name="Sigurdsson S."/>
            <person name="Zoli M."/>
            <person name="Gnerre S."/>
            <person name="Imsland F."/>
            <person name="Lear T.L."/>
            <person name="Adelson D.L."/>
            <person name="Bailey E."/>
            <person name="Bellone R.R."/>
            <person name="Bloecker H."/>
            <person name="Distl O."/>
            <person name="Edgar R.C."/>
            <person name="Garber M."/>
            <person name="Leeb T."/>
            <person name="Mauceli E."/>
            <person name="MacLeod J.N."/>
            <person name="Penedo M.C.T."/>
            <person name="Raison J.M."/>
            <person name="Sharpe T."/>
            <person name="Vogel J."/>
            <person name="Andersson L."/>
            <person name="Antczak D.F."/>
            <person name="Biagi T."/>
            <person name="Binns M.M."/>
            <person name="Chowdhary B.P."/>
            <person name="Coleman S.J."/>
            <person name="Della Valle G."/>
            <person name="Fryc S."/>
            <person name="Guerin G."/>
            <person name="Hasegawa T."/>
            <person name="Hill E.W."/>
            <person name="Jurka J."/>
            <person name="Kiialainen A."/>
            <person name="Lindgren G."/>
            <person name="Liu J."/>
            <person name="Magnani E."/>
            <person name="Mickelson J.R."/>
            <person name="Murray J."/>
            <person name="Nergadze S.G."/>
            <person name="Onofrio R."/>
            <person name="Pedroni S."/>
            <person name="Piras M.F."/>
            <person name="Raudsepp T."/>
            <person name="Rocchi M."/>
            <person name="Roeed K.H."/>
            <person name="Ryder O.A."/>
            <person name="Searle S."/>
            <person name="Skow L."/>
            <person name="Swinburne J.E."/>
            <person name="Syvaenen A.C."/>
            <person name="Tozaki T."/>
            <person name="Valberg S.J."/>
            <person name="Vaudin M."/>
            <person name="White J.R."/>
            <person name="Zody M.C."/>
            <person name="Lander E.S."/>
            <person name="Lindblad-Toh K."/>
        </authorList>
    </citation>
    <scope>NUCLEOTIDE SEQUENCE [LARGE SCALE GENOMIC DNA]</scope>
    <source>
        <strain evidence="3 4">Thoroughbred</strain>
    </source>
</reference>
<proteinExistence type="inferred from homology"/>
<dbReference type="Ensembl" id="ENSECAT00000093425.1">
    <property type="protein sequence ID" value="ENSECAP00000077739.1"/>
    <property type="gene ID" value="ENSECAG00000053189.1"/>
</dbReference>
<evidence type="ECO:0000313" key="4">
    <source>
        <dbReference type="Proteomes" id="UP000002281"/>
    </source>
</evidence>
<keyword evidence="4" id="KW-1185">Reference proteome</keyword>
<name>A0A9L0SFI7_HORSE</name>
<sequence length="224" mass="24443">MPLQDPPTRGLHATNLWASHWALSTSRREHTPEDVPSRQMPHALPSRARRSQGQQQPRRPKRKAPWKSQLPPIEETEEEMSPGAGGDEERLAGLRASQASGTSHPPQVGGLGDTLGSKCLQLLPQKAPVLPAGYFTKGMSHFLPCRKPNKEDQEPADPLPEGKPAATTAHSQGLGRNSWAMDGRALEAQQLVTSFVQALAEILGLCRRLHASRQGDTKADFWPG</sequence>
<dbReference type="PANTHER" id="PTHR21859:SF56">
    <property type="entry name" value="SPATA31 DOMAIN-CONTAINING PROTEIN"/>
    <property type="match status" value="1"/>
</dbReference>